<dbReference type="EMBL" id="JQFZ01000133">
    <property type="protein sequence ID" value="KGO57933.1"/>
    <property type="molecule type" value="Genomic_DNA"/>
</dbReference>
<evidence type="ECO:0000256" key="1">
    <source>
        <dbReference type="SAM" id="MobiDB-lite"/>
    </source>
</evidence>
<dbReference type="HOGENOM" id="CLU_039063_0_0_1"/>
<keyword evidence="4" id="KW-1185">Reference proteome</keyword>
<keyword evidence="2" id="KW-0812">Transmembrane</keyword>
<dbReference type="AlphaFoldDB" id="A0A0A2JTD2"/>
<feature type="compositionally biased region" description="Low complexity" evidence="1">
    <location>
        <begin position="43"/>
        <end position="68"/>
    </location>
</feature>
<comment type="caution">
    <text evidence="3">The sequence shown here is derived from an EMBL/GenBank/DDBJ whole genome shotgun (WGS) entry which is preliminary data.</text>
</comment>
<evidence type="ECO:0000313" key="3">
    <source>
        <dbReference type="EMBL" id="KGO57933.1"/>
    </source>
</evidence>
<feature type="region of interest" description="Disordered" evidence="1">
    <location>
        <begin position="86"/>
        <end position="110"/>
    </location>
</feature>
<evidence type="ECO:0000313" key="4">
    <source>
        <dbReference type="Proteomes" id="UP000030143"/>
    </source>
</evidence>
<keyword evidence="2" id="KW-0472">Membrane</keyword>
<dbReference type="GeneID" id="27676757"/>
<dbReference type="Proteomes" id="UP000030143">
    <property type="component" value="Unassembled WGS sequence"/>
</dbReference>
<feature type="region of interest" description="Disordered" evidence="1">
    <location>
        <begin position="43"/>
        <end position="74"/>
    </location>
</feature>
<dbReference type="VEuPathDB" id="FungiDB:PEXP_019200"/>
<name>A0A0A2JTD2_PENEN</name>
<sequence length="450" mass="48104">MVDATQSSQGGNSSASSSLANEAAAVTTTTTSSSLANEAAAVTTTTTSSSLANGATAVTTTTTSSSSTNVGPSVETTSLLQSVIPTQPTSNSAARTPSSVANPSHIPTNRTMTPVSLQSNGSFTSGTLAGAIVGAFAGGCILALLAAFLFFYFRKKSLQPREKGPDSSFVGENTGKASGQTITTFAGSSTTKSETPLPPVATAFESQYLDLSRYIPQPADDNLVCMRIQSLFDQAGLHVENYYSRTTSNLALTQDSLARLSHYDSISLPTSLITMLSNPRSQRAVLTHVLVESLLRAIQPGETEGSLLPAIYAKSPQKRGSEMLDTGKTPTDRAEFAWRMLTSFLYDSPTLPRGDIRKFAEEFTKAFEAYRNSQFAEADRLRHLDTISKSAADLGVWLFLQPCSFKFRWTTDGVSDNKLVVLPAVIKVYDEHGRRLAVPETLVKEETVQT</sequence>
<dbReference type="PhylomeDB" id="A0A0A2JTD2"/>
<protein>
    <submittedName>
        <fullName evidence="3">Uncharacterized protein</fullName>
    </submittedName>
</protein>
<gene>
    <name evidence="3" type="ORF">PEX2_040630</name>
</gene>
<keyword evidence="2" id="KW-1133">Transmembrane helix</keyword>
<dbReference type="RefSeq" id="XP_016599509.1">
    <property type="nucleotide sequence ID" value="XM_016741338.1"/>
</dbReference>
<organism evidence="3 4">
    <name type="scientific">Penicillium expansum</name>
    <name type="common">Blue mold rot fungus</name>
    <dbReference type="NCBI Taxonomy" id="27334"/>
    <lineage>
        <taxon>Eukaryota</taxon>
        <taxon>Fungi</taxon>
        <taxon>Dikarya</taxon>
        <taxon>Ascomycota</taxon>
        <taxon>Pezizomycotina</taxon>
        <taxon>Eurotiomycetes</taxon>
        <taxon>Eurotiomycetidae</taxon>
        <taxon>Eurotiales</taxon>
        <taxon>Aspergillaceae</taxon>
        <taxon>Penicillium</taxon>
    </lineage>
</organism>
<evidence type="ECO:0000256" key="2">
    <source>
        <dbReference type="SAM" id="Phobius"/>
    </source>
</evidence>
<accession>A0A0A2JTD2</accession>
<proteinExistence type="predicted"/>
<feature type="transmembrane region" description="Helical" evidence="2">
    <location>
        <begin position="128"/>
        <end position="153"/>
    </location>
</feature>
<dbReference type="OrthoDB" id="5421765at2759"/>
<reference evidence="3 4" key="1">
    <citation type="journal article" date="2015" name="Mol. Plant Microbe Interact.">
        <title>Genome, transcriptome, and functional analyses of Penicillium expansum provide new insights into secondary metabolism and pathogenicity.</title>
        <authorList>
            <person name="Ballester A.R."/>
            <person name="Marcet-Houben M."/>
            <person name="Levin E."/>
            <person name="Sela N."/>
            <person name="Selma-Lazaro C."/>
            <person name="Carmona L."/>
            <person name="Wisniewski M."/>
            <person name="Droby S."/>
            <person name="Gonzalez-Candelas L."/>
            <person name="Gabaldon T."/>
        </authorList>
    </citation>
    <scope>NUCLEOTIDE SEQUENCE [LARGE SCALE GENOMIC DNA]</scope>
    <source>
        <strain evidence="3 4">MD-8</strain>
    </source>
</reference>